<evidence type="ECO:0000313" key="2">
    <source>
        <dbReference type="Proteomes" id="UP001190002"/>
    </source>
</evidence>
<evidence type="ECO:0000313" key="1">
    <source>
        <dbReference type="EMBL" id="CAJ0683060.1"/>
    </source>
</evidence>
<dbReference type="AlphaFoldDB" id="A0AAD2EJC9"/>
<proteinExistence type="predicted"/>
<protein>
    <submittedName>
        <fullName evidence="1">Uncharacterized protein</fullName>
    </submittedName>
</protein>
<dbReference type="Proteomes" id="UP001190002">
    <property type="component" value="Unassembled WGS sequence"/>
</dbReference>
<gene>
    <name evidence="1" type="ORF">R77591_02157</name>
</gene>
<reference evidence="1" key="1">
    <citation type="submission" date="2023-07" db="EMBL/GenBank/DDBJ databases">
        <authorList>
            <person name="Peeters C."/>
        </authorList>
    </citation>
    <scope>NUCLEOTIDE SEQUENCE</scope>
    <source>
        <strain evidence="1">R-77591</strain>
    </source>
</reference>
<comment type="caution">
    <text evidence="1">The sequence shown here is derived from an EMBL/GenBank/DDBJ whole genome shotgun (WGS) entry which is preliminary data.</text>
</comment>
<accession>A0AAD2EJC9</accession>
<sequence>MSAKTPHVHFEIDLAGFCKAAIPMSGWRFIVSIGGEDRDEPSTQREGKR</sequence>
<name>A0AAD2EJC9_9RALS</name>
<organism evidence="1 2">
    <name type="scientific">Ralstonia mannitolilytica</name>
    <dbReference type="NCBI Taxonomy" id="105219"/>
    <lineage>
        <taxon>Bacteria</taxon>
        <taxon>Pseudomonadati</taxon>
        <taxon>Pseudomonadota</taxon>
        <taxon>Betaproteobacteria</taxon>
        <taxon>Burkholderiales</taxon>
        <taxon>Burkholderiaceae</taxon>
        <taxon>Ralstonia</taxon>
    </lineage>
</organism>
<dbReference type="EMBL" id="CATVXE010000008">
    <property type="protein sequence ID" value="CAJ0683060.1"/>
    <property type="molecule type" value="Genomic_DNA"/>
</dbReference>